<dbReference type="InterPro" id="IPR019833">
    <property type="entry name" value="Mn/Fe_SOD_BS"/>
</dbReference>
<reference evidence="6" key="1">
    <citation type="journal article" date="2013" name="Environ. Microbiol.">
        <title>Microbiota from the distal guts of lean and obese adolescents exhibit partial functional redundancy besides clear differences in community structure.</title>
        <authorList>
            <person name="Ferrer M."/>
            <person name="Ruiz A."/>
            <person name="Lanza F."/>
            <person name="Haange S.B."/>
            <person name="Oberbach A."/>
            <person name="Till H."/>
            <person name="Bargiela R."/>
            <person name="Campoy C."/>
            <person name="Segura M.T."/>
            <person name="Richter M."/>
            <person name="von Bergen M."/>
            <person name="Seifert J."/>
            <person name="Suarez A."/>
        </authorList>
    </citation>
    <scope>NUCLEOTIDE SEQUENCE</scope>
</reference>
<dbReference type="InterPro" id="IPR019832">
    <property type="entry name" value="Mn/Fe_SOD_C"/>
</dbReference>
<dbReference type="NCBIfam" id="NF045768">
    <property type="entry name" value="RubredRD"/>
    <property type="match status" value="1"/>
</dbReference>
<name>K1UH95_9ZZZZ</name>
<gene>
    <name evidence="6" type="ORF">OBE_00247</name>
</gene>
<dbReference type="PRINTS" id="PR00163">
    <property type="entry name" value="RUBREDOXIN"/>
</dbReference>
<comment type="caution">
    <text evidence="6">The sequence shown here is derived from an EMBL/GenBank/DDBJ whole genome shotgun (WGS) entry which is preliminary data.</text>
</comment>
<sequence>LAADKDGKLQIISESNAGNPMTKGLKPVMTIDVWEHAYYIDYRNRRADFIKSYWELIDWDKVADRIFPRKYHCTACDYVYDPAKGDPESGIAPGTAFEDIPDDWVCPVCGLYKDSFKIVEEK</sequence>
<dbReference type="GO" id="GO:0005737">
    <property type="term" value="C:cytoplasm"/>
    <property type="evidence" value="ECO:0007669"/>
    <property type="project" value="TreeGrafter"/>
</dbReference>
<feature type="domain" description="Rubredoxin-like" evidence="5">
    <location>
        <begin position="68"/>
        <end position="119"/>
    </location>
</feature>
<proteinExistence type="predicted"/>
<dbReference type="PROSITE" id="PS50903">
    <property type="entry name" value="RUBREDOXIN_LIKE"/>
    <property type="match status" value="1"/>
</dbReference>
<dbReference type="Pfam" id="PF02777">
    <property type="entry name" value="Sod_Fe_C"/>
    <property type="match status" value="1"/>
</dbReference>
<evidence type="ECO:0000256" key="2">
    <source>
        <dbReference type="ARBA" id="ARBA00022723"/>
    </source>
</evidence>
<organism evidence="6">
    <name type="scientific">human gut metagenome</name>
    <dbReference type="NCBI Taxonomy" id="408170"/>
    <lineage>
        <taxon>unclassified sequences</taxon>
        <taxon>metagenomes</taxon>
        <taxon>organismal metagenomes</taxon>
    </lineage>
</organism>
<dbReference type="EMBL" id="AJWZ01000174">
    <property type="protein sequence ID" value="EKC77665.1"/>
    <property type="molecule type" value="Genomic_DNA"/>
</dbReference>
<accession>K1UH95</accession>
<dbReference type="GO" id="GO:0005506">
    <property type="term" value="F:iron ion binding"/>
    <property type="evidence" value="ECO:0007669"/>
    <property type="project" value="InterPro"/>
</dbReference>
<evidence type="ECO:0000256" key="3">
    <source>
        <dbReference type="ARBA" id="ARBA00022982"/>
    </source>
</evidence>
<dbReference type="InterPro" id="IPR036314">
    <property type="entry name" value="SOD_C_sf"/>
</dbReference>
<dbReference type="InterPro" id="IPR024935">
    <property type="entry name" value="Rubredoxin_dom"/>
</dbReference>
<keyword evidence="4" id="KW-0408">Iron</keyword>
<dbReference type="SUPFAM" id="SSF57802">
    <property type="entry name" value="Rubredoxin-like"/>
    <property type="match status" value="1"/>
</dbReference>
<dbReference type="PROSITE" id="PS00088">
    <property type="entry name" value="SOD_MN"/>
    <property type="match status" value="1"/>
</dbReference>
<keyword evidence="1" id="KW-0813">Transport</keyword>
<feature type="non-terminal residue" evidence="6">
    <location>
        <position position="1"/>
    </location>
</feature>
<dbReference type="PROSITE" id="PS00202">
    <property type="entry name" value="RUBREDOXIN"/>
    <property type="match status" value="1"/>
</dbReference>
<evidence type="ECO:0000256" key="4">
    <source>
        <dbReference type="ARBA" id="ARBA00023004"/>
    </source>
</evidence>
<dbReference type="PANTHER" id="PTHR43595">
    <property type="entry name" value="37S RIBOSOMAL PROTEIN S26, MITOCHONDRIAL"/>
    <property type="match status" value="1"/>
</dbReference>
<evidence type="ECO:0000259" key="5">
    <source>
        <dbReference type="PROSITE" id="PS50903"/>
    </source>
</evidence>
<dbReference type="Gene3D" id="2.20.28.10">
    <property type="match status" value="1"/>
</dbReference>
<dbReference type="SUPFAM" id="SSF54719">
    <property type="entry name" value="Fe,Mn superoxide dismutase (SOD), C-terminal domain"/>
    <property type="match status" value="1"/>
</dbReference>
<dbReference type="GO" id="GO:0004784">
    <property type="term" value="F:superoxide dismutase activity"/>
    <property type="evidence" value="ECO:0007669"/>
    <property type="project" value="InterPro"/>
</dbReference>
<dbReference type="Gene3D" id="3.55.40.20">
    <property type="entry name" value="Iron/manganese superoxide dismutase, C-terminal domain"/>
    <property type="match status" value="1"/>
</dbReference>
<dbReference type="InterPro" id="IPR024934">
    <property type="entry name" value="Rubredoxin-like_dom"/>
</dbReference>
<keyword evidence="3" id="KW-0249">Electron transport</keyword>
<dbReference type="PANTHER" id="PTHR43595:SF2">
    <property type="entry name" value="SMALL RIBOSOMAL SUBUNIT PROTEIN MS42"/>
    <property type="match status" value="1"/>
</dbReference>
<dbReference type="FunFam" id="2.20.28.10:FF:000001">
    <property type="entry name" value="Rubredoxin"/>
    <property type="match status" value="1"/>
</dbReference>
<dbReference type="InterPro" id="IPR018527">
    <property type="entry name" value="Rubredoxin_Fe_BS"/>
</dbReference>
<evidence type="ECO:0000313" key="6">
    <source>
        <dbReference type="EMBL" id="EKC77665.1"/>
    </source>
</evidence>
<keyword evidence="2" id="KW-0479">Metal-binding</keyword>
<protein>
    <submittedName>
        <fullName evidence="6">Superoxide dismutase</fullName>
    </submittedName>
</protein>
<dbReference type="Pfam" id="PF00301">
    <property type="entry name" value="Rubredoxin"/>
    <property type="match status" value="1"/>
</dbReference>
<evidence type="ECO:0000256" key="1">
    <source>
        <dbReference type="ARBA" id="ARBA00022448"/>
    </source>
</evidence>
<dbReference type="AlphaFoldDB" id="K1UH95"/>
<dbReference type="CDD" id="cd00730">
    <property type="entry name" value="rubredoxin"/>
    <property type="match status" value="1"/>
</dbReference>